<feature type="compositionally biased region" description="Polar residues" evidence="13">
    <location>
        <begin position="347"/>
        <end position="366"/>
    </location>
</feature>
<dbReference type="InterPro" id="IPR027640">
    <property type="entry name" value="Kinesin-like_fam"/>
</dbReference>
<dbReference type="InterPro" id="IPR019821">
    <property type="entry name" value="Kinesin_motor_CS"/>
</dbReference>
<evidence type="ECO:0000256" key="13">
    <source>
        <dbReference type="SAM" id="MobiDB-lite"/>
    </source>
</evidence>
<dbReference type="PROSITE" id="PS00411">
    <property type="entry name" value="KINESIN_MOTOR_1"/>
    <property type="match status" value="1"/>
</dbReference>
<dbReference type="Gene3D" id="3.40.850.10">
    <property type="entry name" value="Kinesin motor domain"/>
    <property type="match status" value="1"/>
</dbReference>
<feature type="region of interest" description="Disordered" evidence="13">
    <location>
        <begin position="220"/>
        <end position="263"/>
    </location>
</feature>
<dbReference type="Pfam" id="PF00225">
    <property type="entry name" value="Kinesin"/>
    <property type="match status" value="1"/>
</dbReference>
<comment type="similarity">
    <text evidence="2">Belongs to the TRAFAC class myosin-kinesin ATPase superfamily. Kinesin family. KIN-14 subfamily.</text>
</comment>
<evidence type="ECO:0000256" key="7">
    <source>
        <dbReference type="ARBA" id="ARBA00023054"/>
    </source>
</evidence>
<evidence type="ECO:0000313" key="16">
    <source>
        <dbReference type="Proteomes" id="UP000320333"/>
    </source>
</evidence>
<dbReference type="PROSITE" id="PS50067">
    <property type="entry name" value="KINESIN_MOTOR_2"/>
    <property type="match status" value="1"/>
</dbReference>
<dbReference type="PANTHER" id="PTHR47972">
    <property type="entry name" value="KINESIN-LIKE PROTEIN KLP-3"/>
    <property type="match status" value="1"/>
</dbReference>
<sequence>MSKALALLRLEQPSALSYEPFFAQAYWAFLGARLSLQQTFSPQSASSLSPDSSDDDLTDCESASEDDGLWLVTGIDHGSEWAVRHLDVSSKKMPSSESRALNLVAINRIVRIRNQSGREVCACYFASFLSLFSTRIRLRLTNNDSVDTMQAQRHLHSSKNIFSQLQNNMTKFACAAILMLVLHCCCASPQDASKPPSNQPPPVVPARLVTPTFAIYNPGSVGSSIKPVQQKNEDEAGEQTRRKKRSKRCDPLPIPPIPRMRGYGEGDMMKELQEMLLPNGAAVQRVQLKTDELNSSVVARMPMTHKSFVLHDAVGKMDTSKLRAPSTFARAKTASDKPKEKEEFPVNTITSKNPSSTLASRRTAPSVTAAARPTRPIAKVSRPTSASAAQTAKKQTVPLSTAVGANPGANSEGPPAKRKRAAWDVKGRLEDMEQHSKDTVTKLGDSQRLIDGLTDKLNEEQEKINQLVDFKQSLESQFQMKQVENGEMAGKLRNIEDELENSRQKHSIEISSVKAQYTKELSDASARESSLQSTLKETQARCSYLESESRILQSTISSHSSTIVSLESHIRSLTAKSDAMERILIEKDRIIKDLEERCAASEARVNELESEIRSGEVARRRLHNMVQELKGNVRVFCRIRPPLKSEQSIPALSHIKLNPQDDKSMEIISTGDSSAIGGSSTAVTKSYPFSFDKIFPPTTTQMTVFDEISQLVQSALDGYNVCIFAYGQTGSGKTYTMEGGKDATDVGVIPRAVSQIFEAAVSLEAKGWSYSFETSFLEIYNESIRDLLVTSSSAAAAGITPKYDIKHEAGVTRVTDLTVVPVTRGDEVRTLLRRASTNRAVAATNSNEHSSRSHSVFTLRLKGTNSITGESCEGTLNLIDLAGSERLSVSGSTGDRLKETQAINKSLSALGDVIFALGGKDAGGHVPYRNSKLTYLLQNSLGGNSKTLMFVNVSPLTASFGETICSLRFATKVNSCQIGTAKAVKK</sequence>
<gene>
    <name evidence="15" type="ORF">CcCBS67573_g06329</name>
</gene>
<dbReference type="PANTHER" id="PTHR47972:SF45">
    <property type="entry name" value="PROTEIN CLARET SEGREGATIONAL"/>
    <property type="match status" value="1"/>
</dbReference>
<evidence type="ECO:0000256" key="1">
    <source>
        <dbReference type="ARBA" id="ARBA00004245"/>
    </source>
</evidence>
<evidence type="ECO:0000256" key="11">
    <source>
        <dbReference type="RuleBase" id="RU000394"/>
    </source>
</evidence>
<dbReference type="SUPFAM" id="SSF52540">
    <property type="entry name" value="P-loop containing nucleoside triphosphate hydrolases"/>
    <property type="match status" value="1"/>
</dbReference>
<name>A0A507F6L4_9FUNG</name>
<feature type="compositionally biased region" description="Polar residues" evidence="13">
    <location>
        <begin position="382"/>
        <end position="399"/>
    </location>
</feature>
<dbReference type="InterPro" id="IPR001752">
    <property type="entry name" value="Kinesin_motor_dom"/>
</dbReference>
<evidence type="ECO:0000256" key="10">
    <source>
        <dbReference type="PROSITE-ProRule" id="PRU00283"/>
    </source>
</evidence>
<keyword evidence="4 11" id="KW-0493">Microtubule</keyword>
<evidence type="ECO:0000256" key="4">
    <source>
        <dbReference type="ARBA" id="ARBA00022701"/>
    </source>
</evidence>
<comment type="subcellular location">
    <subcellularLocation>
        <location evidence="1">Cytoplasm</location>
        <location evidence="1">Cytoskeleton</location>
    </subcellularLocation>
</comment>
<feature type="region of interest" description="Disordered" evidence="13">
    <location>
        <begin position="328"/>
        <end position="422"/>
    </location>
</feature>
<keyword evidence="3" id="KW-0963">Cytoplasm</keyword>
<organism evidence="15 16">
    <name type="scientific">Chytriomyces confervae</name>
    <dbReference type="NCBI Taxonomy" id="246404"/>
    <lineage>
        <taxon>Eukaryota</taxon>
        <taxon>Fungi</taxon>
        <taxon>Fungi incertae sedis</taxon>
        <taxon>Chytridiomycota</taxon>
        <taxon>Chytridiomycota incertae sedis</taxon>
        <taxon>Chytridiomycetes</taxon>
        <taxon>Chytridiales</taxon>
        <taxon>Chytriomycetaceae</taxon>
        <taxon>Chytriomyces</taxon>
    </lineage>
</organism>
<feature type="binding site" evidence="10">
    <location>
        <begin position="727"/>
        <end position="734"/>
    </location>
    <ligand>
        <name>ATP</name>
        <dbReference type="ChEBI" id="CHEBI:30616"/>
    </ligand>
</feature>
<dbReference type="PRINTS" id="PR00380">
    <property type="entry name" value="KINESINHEAVY"/>
</dbReference>
<evidence type="ECO:0000259" key="14">
    <source>
        <dbReference type="PROSITE" id="PS50067"/>
    </source>
</evidence>
<dbReference type="SUPFAM" id="SSF57997">
    <property type="entry name" value="Tropomyosin"/>
    <property type="match status" value="1"/>
</dbReference>
<evidence type="ECO:0000313" key="15">
    <source>
        <dbReference type="EMBL" id="TPX71018.1"/>
    </source>
</evidence>
<feature type="coiled-coil region" evidence="12">
    <location>
        <begin position="443"/>
        <end position="505"/>
    </location>
</feature>
<feature type="compositionally biased region" description="Basic and acidic residues" evidence="13">
    <location>
        <begin position="333"/>
        <end position="344"/>
    </location>
</feature>
<dbReference type="AlphaFoldDB" id="A0A507F6L4"/>
<evidence type="ECO:0000256" key="5">
    <source>
        <dbReference type="ARBA" id="ARBA00022741"/>
    </source>
</evidence>
<feature type="compositionally biased region" description="Polar residues" evidence="13">
    <location>
        <begin position="220"/>
        <end position="230"/>
    </location>
</feature>
<reference evidence="15 16" key="1">
    <citation type="journal article" date="2019" name="Sci. Rep.">
        <title>Comparative genomics of chytrid fungi reveal insights into the obligate biotrophic and pathogenic lifestyle of Synchytrium endobioticum.</title>
        <authorList>
            <person name="van de Vossenberg B.T.L.H."/>
            <person name="Warris S."/>
            <person name="Nguyen H.D.T."/>
            <person name="van Gent-Pelzer M.P.E."/>
            <person name="Joly D.L."/>
            <person name="van de Geest H.C."/>
            <person name="Bonants P.J.M."/>
            <person name="Smith D.S."/>
            <person name="Levesque C.A."/>
            <person name="van der Lee T.A.J."/>
        </authorList>
    </citation>
    <scope>NUCLEOTIDE SEQUENCE [LARGE SCALE GENOMIC DNA]</scope>
    <source>
        <strain evidence="15 16">CBS 675.73</strain>
    </source>
</reference>
<evidence type="ECO:0000256" key="8">
    <source>
        <dbReference type="ARBA" id="ARBA00023175"/>
    </source>
</evidence>
<feature type="coiled-coil region" evidence="12">
    <location>
        <begin position="584"/>
        <end position="611"/>
    </location>
</feature>
<keyword evidence="16" id="KW-1185">Reference proteome</keyword>
<keyword evidence="9" id="KW-0206">Cytoskeleton</keyword>
<keyword evidence="7 12" id="KW-0175">Coiled coil</keyword>
<keyword evidence="8 10" id="KW-0505">Motor protein</keyword>
<feature type="compositionally biased region" description="Basic and acidic residues" evidence="13">
    <location>
        <begin position="231"/>
        <end position="240"/>
    </location>
</feature>
<evidence type="ECO:0000256" key="6">
    <source>
        <dbReference type="ARBA" id="ARBA00022840"/>
    </source>
</evidence>
<evidence type="ECO:0000256" key="3">
    <source>
        <dbReference type="ARBA" id="ARBA00022490"/>
    </source>
</evidence>
<dbReference type="InterPro" id="IPR036961">
    <property type="entry name" value="Kinesin_motor_dom_sf"/>
</dbReference>
<accession>A0A507F6L4</accession>
<keyword evidence="5 10" id="KW-0547">Nucleotide-binding</keyword>
<dbReference type="CDD" id="cd01366">
    <property type="entry name" value="KISc_C_terminal"/>
    <property type="match status" value="1"/>
</dbReference>
<dbReference type="GO" id="GO:0005524">
    <property type="term" value="F:ATP binding"/>
    <property type="evidence" value="ECO:0007669"/>
    <property type="project" value="UniProtKB-UniRule"/>
</dbReference>
<dbReference type="GO" id="GO:0008017">
    <property type="term" value="F:microtubule binding"/>
    <property type="evidence" value="ECO:0007669"/>
    <property type="project" value="InterPro"/>
</dbReference>
<dbReference type="EMBL" id="QEAP01000264">
    <property type="protein sequence ID" value="TPX71018.1"/>
    <property type="molecule type" value="Genomic_DNA"/>
</dbReference>
<evidence type="ECO:0000256" key="2">
    <source>
        <dbReference type="ARBA" id="ARBA00010899"/>
    </source>
</evidence>
<proteinExistence type="inferred from homology"/>
<dbReference type="GO" id="GO:0003777">
    <property type="term" value="F:microtubule motor activity"/>
    <property type="evidence" value="ECO:0007669"/>
    <property type="project" value="InterPro"/>
</dbReference>
<dbReference type="OrthoDB" id="3176171at2759"/>
<dbReference type="InterPro" id="IPR027417">
    <property type="entry name" value="P-loop_NTPase"/>
</dbReference>
<comment type="caution">
    <text evidence="15">The sequence shown here is derived from an EMBL/GenBank/DDBJ whole genome shotgun (WGS) entry which is preliminary data.</text>
</comment>
<feature type="domain" description="Kinesin motor" evidence="14">
    <location>
        <begin position="632"/>
        <end position="976"/>
    </location>
</feature>
<dbReference type="STRING" id="246404.A0A507F6L4"/>
<keyword evidence="6 10" id="KW-0067">ATP-binding</keyword>
<protein>
    <recommendedName>
        <fullName evidence="11">Kinesin-like protein</fullName>
    </recommendedName>
</protein>
<dbReference type="GO" id="GO:0090307">
    <property type="term" value="P:mitotic spindle assembly"/>
    <property type="evidence" value="ECO:0007669"/>
    <property type="project" value="UniProtKB-ARBA"/>
</dbReference>
<dbReference type="Proteomes" id="UP000320333">
    <property type="component" value="Unassembled WGS sequence"/>
</dbReference>
<evidence type="ECO:0000256" key="12">
    <source>
        <dbReference type="SAM" id="Coils"/>
    </source>
</evidence>
<evidence type="ECO:0000256" key="9">
    <source>
        <dbReference type="ARBA" id="ARBA00023212"/>
    </source>
</evidence>
<dbReference type="FunFam" id="3.40.850.10:FF:000065">
    <property type="entry name" value="Kinesin-like protein"/>
    <property type="match status" value="1"/>
</dbReference>
<dbReference type="GO" id="GO:0005874">
    <property type="term" value="C:microtubule"/>
    <property type="evidence" value="ECO:0007669"/>
    <property type="project" value="UniProtKB-KW"/>
</dbReference>
<dbReference type="SMART" id="SM00129">
    <property type="entry name" value="KISc"/>
    <property type="match status" value="1"/>
</dbReference>
<dbReference type="GO" id="GO:0007018">
    <property type="term" value="P:microtubule-based movement"/>
    <property type="evidence" value="ECO:0007669"/>
    <property type="project" value="InterPro"/>
</dbReference>